<keyword evidence="1" id="KW-0812">Transmembrane</keyword>
<comment type="caution">
    <text evidence="2">The sequence shown here is derived from an EMBL/GenBank/DDBJ whole genome shotgun (WGS) entry which is preliminary data.</text>
</comment>
<accession>A0A024GGB4</accession>
<keyword evidence="1" id="KW-1133">Transmembrane helix</keyword>
<dbReference type="AlphaFoldDB" id="A0A024GGB4"/>
<keyword evidence="1" id="KW-0472">Membrane</keyword>
<feature type="transmembrane region" description="Helical" evidence="1">
    <location>
        <begin position="28"/>
        <end position="54"/>
    </location>
</feature>
<dbReference type="OrthoDB" id="122216at2759"/>
<evidence type="ECO:0000313" key="2">
    <source>
        <dbReference type="EMBL" id="CCI45749.1"/>
    </source>
</evidence>
<proteinExistence type="predicted"/>
<gene>
    <name evidence="2" type="ORF">BN9_066590</name>
</gene>
<evidence type="ECO:0000313" key="3">
    <source>
        <dbReference type="Proteomes" id="UP000053237"/>
    </source>
</evidence>
<keyword evidence="3" id="KW-1185">Reference proteome</keyword>
<dbReference type="Proteomes" id="UP000053237">
    <property type="component" value="Unassembled WGS sequence"/>
</dbReference>
<protein>
    <submittedName>
        <fullName evidence="2">Uncharacterized protein</fullName>
    </submittedName>
</protein>
<sequence>MGTSLSLLNDTVEDWRCTVTADVLALKVGYLVVAGMAATAGLIGTISSATPFLLDIRSALPDSLTIGGYTVRAVKSFVKTTEIGGFMFAASTGLPAFGISIMASLADELSKQGYVNIKSGHYSTWKTSPLLWRQGTCILDYELNSTAVRTETLYMRPIFSGGIFERNRVHRISFWINKHGTRVEDVVALVTNVLPSEDNANATILPSQNSNGSTTLT</sequence>
<evidence type="ECO:0000256" key="1">
    <source>
        <dbReference type="SAM" id="Phobius"/>
    </source>
</evidence>
<name>A0A024GGB4_9STRA</name>
<organism evidence="2 3">
    <name type="scientific">Albugo candida</name>
    <dbReference type="NCBI Taxonomy" id="65357"/>
    <lineage>
        <taxon>Eukaryota</taxon>
        <taxon>Sar</taxon>
        <taxon>Stramenopiles</taxon>
        <taxon>Oomycota</taxon>
        <taxon>Peronosporomycetes</taxon>
        <taxon>Albuginales</taxon>
        <taxon>Albuginaceae</taxon>
        <taxon>Albugo</taxon>
    </lineage>
</organism>
<dbReference type="InParanoid" id="A0A024GGB4"/>
<reference evidence="2 3" key="1">
    <citation type="submission" date="2012-05" db="EMBL/GenBank/DDBJ databases">
        <title>Recombination and specialization in a pathogen metapopulation.</title>
        <authorList>
            <person name="Gardiner A."/>
            <person name="Kemen E."/>
            <person name="Schultz-Larsen T."/>
            <person name="MacLean D."/>
            <person name="Van Oosterhout C."/>
            <person name="Jones J.D.G."/>
        </authorList>
    </citation>
    <scope>NUCLEOTIDE SEQUENCE [LARGE SCALE GENOMIC DNA]</scope>
    <source>
        <strain evidence="2 3">Ac Nc2</strain>
    </source>
</reference>
<dbReference type="EMBL" id="CAIX01000107">
    <property type="protein sequence ID" value="CCI45749.1"/>
    <property type="molecule type" value="Genomic_DNA"/>
</dbReference>